<keyword evidence="2" id="KW-0597">Phosphoprotein</keyword>
<gene>
    <name evidence="6" type="ORF">BXYJ_LOCUS8320</name>
</gene>
<sequence>MGLISWSVFVGILASILYMTARVKEFEMNEVKLAPPRPLTGRLAATSKNTLKSVDRLFEGQLVAPECQLFHKGALYSTSMAGPIVKIVDGKIVKSLEIFKHNPKCRSHGCSIPLGIRHWKEETFVFADAKLGIFTVDFKTETFKHIFHASTVIGDWSNTFADDFDFVANDSIIFSDMAPKCGLSGYMLCALEWSRDGRLIKVNLNTGAYEIVADKLISPNGVISHPDKQSVIVASTSASELIRVYNAGPKKGKVEVFADGLPGLPDNLRATSSGKTFWVAFYCSTVNGRLFTQWFAEYPSIRKYLAYYSEYLFALDTYTSSKHVIFIEMDFEGNVVSSYHDLEGRLKEMTNIIDDEKYFYFGSASQNCIRRALKPRVK</sequence>
<dbReference type="InterPro" id="IPR018119">
    <property type="entry name" value="Strictosidine_synth_cons-reg"/>
</dbReference>
<name>A0A1I7RUB0_BURXY</name>
<dbReference type="Pfam" id="PF03088">
    <property type="entry name" value="Str_synth"/>
    <property type="match status" value="1"/>
</dbReference>
<dbReference type="eggNOG" id="KOG1520">
    <property type="taxonomic scope" value="Eukaryota"/>
</dbReference>
<comment type="similarity">
    <text evidence="1">Belongs to the strictosidine synthase family.</text>
</comment>
<dbReference type="Proteomes" id="UP000582659">
    <property type="component" value="Unassembled WGS sequence"/>
</dbReference>
<dbReference type="EMBL" id="CAJFDI010000004">
    <property type="protein sequence ID" value="CAD5224990.1"/>
    <property type="molecule type" value="Genomic_DNA"/>
</dbReference>
<protein>
    <submittedName>
        <fullName evidence="6">(pine wood nematode) hypothetical protein</fullName>
    </submittedName>
</protein>
<keyword evidence="9" id="KW-1185">Reference proteome</keyword>
<feature type="domain" description="Strictosidine synthase conserved region" evidence="5">
    <location>
        <begin position="163"/>
        <end position="247"/>
    </location>
</feature>
<evidence type="ECO:0000259" key="5">
    <source>
        <dbReference type="Pfam" id="PF03088"/>
    </source>
</evidence>
<dbReference type="Proteomes" id="UP000659654">
    <property type="component" value="Unassembled WGS sequence"/>
</dbReference>
<dbReference type="AlphaFoldDB" id="A0A1I7RUB0"/>
<keyword evidence="4" id="KW-0812">Transmembrane</keyword>
<proteinExistence type="inferred from homology"/>
<dbReference type="SMR" id="A0A1I7RUB0"/>
<evidence type="ECO:0000313" key="8">
    <source>
        <dbReference type="Proteomes" id="UP000095284"/>
    </source>
</evidence>
<reference evidence="7" key="2">
    <citation type="submission" date="2020-08" db="EMBL/GenBank/DDBJ databases">
        <authorList>
            <person name="Kikuchi T."/>
        </authorList>
    </citation>
    <scope>NUCLEOTIDE SEQUENCE</scope>
    <source>
        <strain evidence="6">Ka4C1</strain>
    </source>
</reference>
<evidence type="ECO:0000313" key="7">
    <source>
        <dbReference type="EMBL" id="CAG9113998.1"/>
    </source>
</evidence>
<dbReference type="GO" id="GO:0016787">
    <property type="term" value="F:hydrolase activity"/>
    <property type="evidence" value="ECO:0007669"/>
    <property type="project" value="TreeGrafter"/>
</dbReference>
<dbReference type="WBParaSite" id="BXY_0431900.1">
    <property type="protein sequence ID" value="BXY_0431900.1"/>
    <property type="gene ID" value="BXY_0431900"/>
</dbReference>
<dbReference type="Proteomes" id="UP000095284">
    <property type="component" value="Unplaced"/>
</dbReference>
<evidence type="ECO:0000256" key="1">
    <source>
        <dbReference type="ARBA" id="ARBA00009191"/>
    </source>
</evidence>
<dbReference type="GO" id="GO:0012505">
    <property type="term" value="C:endomembrane system"/>
    <property type="evidence" value="ECO:0007669"/>
    <property type="project" value="TreeGrafter"/>
</dbReference>
<feature type="transmembrane region" description="Helical" evidence="4">
    <location>
        <begin position="6"/>
        <end position="23"/>
    </location>
</feature>
<evidence type="ECO:0000313" key="10">
    <source>
        <dbReference type="WBParaSite" id="BXY_0431900.1"/>
    </source>
</evidence>
<dbReference type="PANTHER" id="PTHR10426:SF88">
    <property type="entry name" value="ADIPOCYTE PLASMA MEMBRANE-ASSOCIATED PROTEIN HEMOMUCIN-RELATED"/>
    <property type="match status" value="1"/>
</dbReference>
<dbReference type="OrthoDB" id="5307922at2759"/>
<dbReference type="SUPFAM" id="SSF63829">
    <property type="entry name" value="Calcium-dependent phosphotriesterase"/>
    <property type="match status" value="1"/>
</dbReference>
<keyword evidence="4" id="KW-0472">Membrane</keyword>
<evidence type="ECO:0000256" key="3">
    <source>
        <dbReference type="ARBA" id="ARBA00023180"/>
    </source>
</evidence>
<reference evidence="10" key="1">
    <citation type="submission" date="2016-11" db="UniProtKB">
        <authorList>
            <consortium name="WormBaseParasite"/>
        </authorList>
    </citation>
    <scope>IDENTIFICATION</scope>
</reference>
<organism evidence="8 10">
    <name type="scientific">Bursaphelenchus xylophilus</name>
    <name type="common">Pinewood nematode worm</name>
    <name type="synonym">Aphelenchoides xylophilus</name>
    <dbReference type="NCBI Taxonomy" id="6326"/>
    <lineage>
        <taxon>Eukaryota</taxon>
        <taxon>Metazoa</taxon>
        <taxon>Ecdysozoa</taxon>
        <taxon>Nematoda</taxon>
        <taxon>Chromadorea</taxon>
        <taxon>Rhabditida</taxon>
        <taxon>Tylenchina</taxon>
        <taxon>Tylenchomorpha</taxon>
        <taxon>Aphelenchoidea</taxon>
        <taxon>Aphelenchoididae</taxon>
        <taxon>Bursaphelenchus</taxon>
    </lineage>
</organism>
<evidence type="ECO:0000313" key="6">
    <source>
        <dbReference type="EMBL" id="CAD5224990.1"/>
    </source>
</evidence>
<accession>A0A1I7RUB0</accession>
<dbReference type="Gene3D" id="2.120.10.30">
    <property type="entry name" value="TolB, C-terminal domain"/>
    <property type="match status" value="1"/>
</dbReference>
<evidence type="ECO:0000313" key="9">
    <source>
        <dbReference type="Proteomes" id="UP000659654"/>
    </source>
</evidence>
<evidence type="ECO:0000256" key="4">
    <source>
        <dbReference type="SAM" id="Phobius"/>
    </source>
</evidence>
<dbReference type="PANTHER" id="PTHR10426">
    <property type="entry name" value="STRICTOSIDINE SYNTHASE-RELATED"/>
    <property type="match status" value="1"/>
</dbReference>
<dbReference type="InterPro" id="IPR011042">
    <property type="entry name" value="6-blade_b-propeller_TolB-like"/>
</dbReference>
<dbReference type="EMBL" id="CAJFCV020000004">
    <property type="protein sequence ID" value="CAG9113998.1"/>
    <property type="molecule type" value="Genomic_DNA"/>
</dbReference>
<keyword evidence="4" id="KW-1133">Transmembrane helix</keyword>
<evidence type="ECO:0000256" key="2">
    <source>
        <dbReference type="ARBA" id="ARBA00022553"/>
    </source>
</evidence>
<keyword evidence="3" id="KW-0325">Glycoprotein</keyword>